<feature type="domain" description="DUF1266" evidence="1">
    <location>
        <begin position="60"/>
        <end position="238"/>
    </location>
</feature>
<dbReference type="HOGENOM" id="CLU_1146121_0_0_6"/>
<dbReference type="STRING" id="400668.Mmwyl1_1395"/>
<dbReference type="InterPro" id="IPR009677">
    <property type="entry name" value="DUF1266"/>
</dbReference>
<name>A6VV45_MARMS</name>
<evidence type="ECO:0000313" key="2">
    <source>
        <dbReference type="EMBL" id="ABR70324.1"/>
    </source>
</evidence>
<reference evidence="2" key="1">
    <citation type="submission" date="2007-06" db="EMBL/GenBank/DDBJ databases">
        <title>Complete sequence of Marinomonas sp. MWYL1.</title>
        <authorList>
            <consortium name="US DOE Joint Genome Institute"/>
            <person name="Copeland A."/>
            <person name="Lucas S."/>
            <person name="Lapidus A."/>
            <person name="Barry K."/>
            <person name="Glavina del Rio T."/>
            <person name="Dalin E."/>
            <person name="Tice H."/>
            <person name="Pitluck S."/>
            <person name="Kiss H."/>
            <person name="Brettin T."/>
            <person name="Bruce D."/>
            <person name="Detter J.C."/>
            <person name="Han C."/>
            <person name="Schmutz J."/>
            <person name="Larimer F."/>
            <person name="Land M."/>
            <person name="Hauser L."/>
            <person name="Kyrpides N."/>
            <person name="Kim E."/>
            <person name="Johnston A.W.B."/>
            <person name="Todd J.D."/>
            <person name="Rogers R."/>
            <person name="Wexler M."/>
            <person name="Bond P.L."/>
            <person name="Li Y."/>
            <person name="Richardson P."/>
        </authorList>
    </citation>
    <scope>NUCLEOTIDE SEQUENCE [LARGE SCALE GENOMIC DNA]</scope>
    <source>
        <strain evidence="2">MWYL1</strain>
    </source>
</reference>
<dbReference type="KEGG" id="mmw:Mmwyl1_1395"/>
<sequence length="242" mass="27893">MSSENEILLPSEPLTAEQKLWLISLSSFLSLPNSYSLDSLENKSEKYTPEAIIAGNSKVLKNSYGINDKNEFIDTLDIFCGTARSQEFMYLMKEWAKPDLYAKRLFGNRHKYKGTEVEIASVWAEKYRTPLSHCGIQAFDIGRYAFLCRCAYTVSLITEDEAWAFLLRIGKIAQERFTSWYEFATSYTVGRCIWLDINIDGIESTENTFDVLEKIQTESVELEKILADHEHPWSILGWEISF</sequence>
<dbReference type="Pfam" id="PF06889">
    <property type="entry name" value="DUF1266"/>
    <property type="match status" value="1"/>
</dbReference>
<organism evidence="2">
    <name type="scientific">Marinomonas sp. (strain MWYL1)</name>
    <dbReference type="NCBI Taxonomy" id="400668"/>
    <lineage>
        <taxon>Bacteria</taxon>
        <taxon>Pseudomonadati</taxon>
        <taxon>Pseudomonadota</taxon>
        <taxon>Gammaproteobacteria</taxon>
        <taxon>Oceanospirillales</taxon>
        <taxon>Oceanospirillaceae</taxon>
        <taxon>Marinomonas</taxon>
    </lineage>
</organism>
<dbReference type="eggNOG" id="ENOG5033ENS">
    <property type="taxonomic scope" value="Bacteria"/>
</dbReference>
<dbReference type="AlphaFoldDB" id="A6VV45"/>
<dbReference type="EMBL" id="CP000749">
    <property type="protein sequence ID" value="ABR70324.1"/>
    <property type="molecule type" value="Genomic_DNA"/>
</dbReference>
<accession>A6VV45</accession>
<proteinExistence type="predicted"/>
<evidence type="ECO:0000259" key="1">
    <source>
        <dbReference type="Pfam" id="PF06889"/>
    </source>
</evidence>
<gene>
    <name evidence="2" type="ordered locus">Mmwyl1_1395</name>
</gene>
<protein>
    <recommendedName>
        <fullName evidence="1">DUF1266 domain-containing protein</fullName>
    </recommendedName>
</protein>